<evidence type="ECO:0000313" key="1">
    <source>
        <dbReference type="EMBL" id="KJV07170.1"/>
    </source>
</evidence>
<reference evidence="1 2" key="2">
    <citation type="journal article" date="2016" name="Microb. Ecol.">
        <title>Genome Characteristics of a Novel Type I Methanotroph (Sn10-6) Isolated from a Flooded Indian Rice Field.</title>
        <authorList>
            <person name="Rahalkar M.C."/>
            <person name="Pandit P.S."/>
            <person name="Dhakephalkar P.K."/>
            <person name="Pore S."/>
            <person name="Arora P."/>
            <person name="Kapse N."/>
        </authorList>
    </citation>
    <scope>NUCLEOTIDE SEQUENCE [LARGE SCALE GENOMIC DNA]</scope>
    <source>
        <strain evidence="1 2">Sn10-6</strain>
    </source>
</reference>
<comment type="caution">
    <text evidence="1">The sequence shown here is derived from an EMBL/GenBank/DDBJ whole genome shotgun (WGS) entry which is preliminary data.</text>
</comment>
<proteinExistence type="predicted"/>
<dbReference type="Proteomes" id="UP000033684">
    <property type="component" value="Unassembled WGS sequence"/>
</dbReference>
<dbReference type="EMBL" id="LAJX01000056">
    <property type="protein sequence ID" value="KJV07170.1"/>
    <property type="molecule type" value="Genomic_DNA"/>
</dbReference>
<accession>A0A0F3IKB6</accession>
<protein>
    <submittedName>
        <fullName evidence="1">Uncharacterized protein</fullName>
    </submittedName>
</protein>
<dbReference type="AlphaFoldDB" id="A0A0F3IKB6"/>
<gene>
    <name evidence="1" type="ORF">VZ94_06620</name>
</gene>
<sequence length="448" mass="52698">MMFLSKQAICARLAEQLVPRKPYLELRKLQIKENESEAVRKALFYHYHRADKIHEYFDPPRPYLNHFDCVLPEFNHSIERLSEKDEVLLNAIAPLDDLELESADSFNDYYQQFIGSKNKPDWDLVRVLVSDTLENYHARHNQYERLLSGGLNAWINRGDVVKLDEDEYQFKQENPIIDKVIRLEQIYFHARFYQSIGESLAAYDTRQYNPTRSEPETKKFAMQINTLIDKALHSGELPVYRRPANLRVEYAAYPVNQDDVIRWHDLKALLELKTRLGLPEYPVFMSWWPEIKSAMEAQIQSDEPETKTDTDTDNTDVYSQRLISFNQWLTDNEINPDDKQQVKQFLDNKSSVNEIFDVLKEARGEDKNKNKKGKGKDKLYGKTLEPFSVNFGGAIARKKSTRDRIIKDSRQCGQFLMLHYGIEKIPFFVFNKINARGLGDWIPLLWDW</sequence>
<organism evidence="1 2">
    <name type="scientific">Methylocucumis oryzae</name>
    <dbReference type="NCBI Taxonomy" id="1632867"/>
    <lineage>
        <taxon>Bacteria</taxon>
        <taxon>Pseudomonadati</taxon>
        <taxon>Pseudomonadota</taxon>
        <taxon>Gammaproteobacteria</taxon>
        <taxon>Methylococcales</taxon>
        <taxon>Methylococcaceae</taxon>
        <taxon>Methylocucumis</taxon>
    </lineage>
</organism>
<name>A0A0F3IKB6_9GAMM</name>
<keyword evidence="2" id="KW-1185">Reference proteome</keyword>
<reference evidence="2" key="1">
    <citation type="submission" date="2015-03" db="EMBL/GenBank/DDBJ databases">
        <title>Draft genome sequence of a novel methanotroph (Sn10-6) isolated from flooded ricefield rhizosphere in India.</title>
        <authorList>
            <person name="Pandit P.S."/>
            <person name="Pore S.D."/>
            <person name="Arora P."/>
            <person name="Kapse N.G."/>
            <person name="Dhakephalkar P.K."/>
            <person name="Rahalkar M.C."/>
        </authorList>
    </citation>
    <scope>NUCLEOTIDE SEQUENCE [LARGE SCALE GENOMIC DNA]</scope>
    <source>
        <strain evidence="2">Sn10-6</strain>
    </source>
</reference>
<evidence type="ECO:0000313" key="2">
    <source>
        <dbReference type="Proteomes" id="UP000033684"/>
    </source>
</evidence>